<dbReference type="Proteomes" id="UP001525379">
    <property type="component" value="Unassembled WGS sequence"/>
</dbReference>
<name>A0ABT2HW31_9MICO</name>
<gene>
    <name evidence="2" type="ORF">M3D15_04160</name>
</gene>
<reference evidence="2 3" key="1">
    <citation type="submission" date="2022-04" db="EMBL/GenBank/DDBJ databases">
        <title>Human microbiome associated bacterial genomes.</title>
        <authorList>
            <person name="Sandstrom S."/>
            <person name="Salamzade R."/>
            <person name="Kalan L.R."/>
        </authorList>
    </citation>
    <scope>NUCLEOTIDE SEQUENCE [LARGE SCALE GENOMIC DNA]</scope>
    <source>
        <strain evidence="3">p3-SID1799</strain>
    </source>
</reference>
<sequence>MTHIATSAEAQATTAPAKRSLNWRVIDIIVAAVLGVATAVIFRAWDFIAGPLSDPLDAVVPGIAALTAGIWLIGGVLGGLIIRKPGAAFFVEAFAAFMSWMLGSPWGIDTFYSGLVQGLGAEIIFAIFLYRQFGPLVAALAGGLSAVFAWGLYLAIYAYADYGFEYNAIYLGCSILSGMALAGILGWLLTKALAATGALDRLASGRSAKRV</sequence>
<organism evidence="2 3">
    <name type="scientific">Pseudoclavibacter albus</name>
    <dbReference type="NCBI Taxonomy" id="272241"/>
    <lineage>
        <taxon>Bacteria</taxon>
        <taxon>Bacillati</taxon>
        <taxon>Actinomycetota</taxon>
        <taxon>Actinomycetes</taxon>
        <taxon>Micrococcales</taxon>
        <taxon>Microbacteriaceae</taxon>
        <taxon>Pseudoclavibacter</taxon>
    </lineage>
</organism>
<keyword evidence="1" id="KW-0472">Membrane</keyword>
<feature type="transmembrane region" description="Helical" evidence="1">
    <location>
        <begin position="166"/>
        <end position="189"/>
    </location>
</feature>
<dbReference type="Pfam" id="PF09819">
    <property type="entry name" value="ABC_cobalt"/>
    <property type="match status" value="1"/>
</dbReference>
<proteinExistence type="predicted"/>
<keyword evidence="1" id="KW-1133">Transmembrane helix</keyword>
<comment type="caution">
    <text evidence="2">The sequence shown here is derived from an EMBL/GenBank/DDBJ whole genome shotgun (WGS) entry which is preliminary data.</text>
</comment>
<feature type="transmembrane region" description="Helical" evidence="1">
    <location>
        <begin position="137"/>
        <end position="160"/>
    </location>
</feature>
<feature type="transmembrane region" description="Helical" evidence="1">
    <location>
        <begin position="114"/>
        <end position="130"/>
    </location>
</feature>
<keyword evidence="3" id="KW-1185">Reference proteome</keyword>
<accession>A0ABT2HW31</accession>
<dbReference type="PIRSF" id="PIRSF037394">
    <property type="entry name" value="ABC_thiamine-permease_YkoE_prd"/>
    <property type="match status" value="1"/>
</dbReference>
<evidence type="ECO:0000313" key="2">
    <source>
        <dbReference type="EMBL" id="MCT2042527.1"/>
    </source>
</evidence>
<evidence type="ECO:0000256" key="1">
    <source>
        <dbReference type="SAM" id="Phobius"/>
    </source>
</evidence>
<dbReference type="RefSeq" id="WP_241179774.1">
    <property type="nucleotide sequence ID" value="NZ_JAFDPW010000002.1"/>
</dbReference>
<dbReference type="EMBL" id="JALXSQ010000011">
    <property type="protein sequence ID" value="MCT2042527.1"/>
    <property type="molecule type" value="Genomic_DNA"/>
</dbReference>
<evidence type="ECO:0000313" key="3">
    <source>
        <dbReference type="Proteomes" id="UP001525379"/>
    </source>
</evidence>
<feature type="transmembrane region" description="Helical" evidence="1">
    <location>
        <begin position="62"/>
        <end position="82"/>
    </location>
</feature>
<feature type="transmembrane region" description="Helical" evidence="1">
    <location>
        <begin position="89"/>
        <end position="108"/>
    </location>
</feature>
<feature type="transmembrane region" description="Helical" evidence="1">
    <location>
        <begin position="21"/>
        <end position="42"/>
    </location>
</feature>
<dbReference type="InterPro" id="IPR017195">
    <property type="entry name" value="ABC_thiamin-permease_prd"/>
</dbReference>
<keyword evidence="1" id="KW-0812">Transmembrane</keyword>
<protein>
    <submittedName>
        <fullName evidence="2">ECF transporter S component</fullName>
    </submittedName>
</protein>